<dbReference type="SMART" id="SM00053">
    <property type="entry name" value="DYNc"/>
    <property type="match status" value="1"/>
</dbReference>
<dbReference type="InterPro" id="IPR022812">
    <property type="entry name" value="Dynamin"/>
</dbReference>
<dbReference type="InterPro" id="IPR000375">
    <property type="entry name" value="Dynamin_stalk"/>
</dbReference>
<accession>A0AA38S892</accession>
<dbReference type="Proteomes" id="UP001174691">
    <property type="component" value="Unassembled WGS sequence"/>
</dbReference>
<dbReference type="InterPro" id="IPR001401">
    <property type="entry name" value="Dynamin_GTPase"/>
</dbReference>
<dbReference type="Gene3D" id="1.20.120.1240">
    <property type="entry name" value="Dynamin, middle domain"/>
    <property type="match status" value="1"/>
</dbReference>
<dbReference type="GO" id="GO:0000266">
    <property type="term" value="P:mitochondrial fission"/>
    <property type="evidence" value="ECO:0007669"/>
    <property type="project" value="TreeGrafter"/>
</dbReference>
<evidence type="ECO:0000256" key="1">
    <source>
        <dbReference type="ARBA" id="ARBA00022741"/>
    </source>
</evidence>
<dbReference type="EMBL" id="JANBVN010000042">
    <property type="protein sequence ID" value="KAJ9158054.1"/>
    <property type="molecule type" value="Genomic_DNA"/>
</dbReference>
<dbReference type="PANTHER" id="PTHR11566:SF215">
    <property type="entry name" value="DYNAMIN GTPASE"/>
    <property type="match status" value="1"/>
</dbReference>
<organism evidence="5 6">
    <name type="scientific">Coniochaeta hoffmannii</name>
    <dbReference type="NCBI Taxonomy" id="91930"/>
    <lineage>
        <taxon>Eukaryota</taxon>
        <taxon>Fungi</taxon>
        <taxon>Dikarya</taxon>
        <taxon>Ascomycota</taxon>
        <taxon>Pezizomycotina</taxon>
        <taxon>Sordariomycetes</taxon>
        <taxon>Sordariomycetidae</taxon>
        <taxon>Coniochaetales</taxon>
        <taxon>Coniochaetaceae</taxon>
        <taxon>Coniochaeta</taxon>
    </lineage>
</organism>
<dbReference type="PROSITE" id="PS51718">
    <property type="entry name" value="G_DYNAMIN_2"/>
    <property type="match status" value="1"/>
</dbReference>
<dbReference type="GO" id="GO:0005525">
    <property type="term" value="F:GTP binding"/>
    <property type="evidence" value="ECO:0007669"/>
    <property type="project" value="InterPro"/>
</dbReference>
<dbReference type="GO" id="GO:0003924">
    <property type="term" value="F:GTPase activity"/>
    <property type="evidence" value="ECO:0007669"/>
    <property type="project" value="InterPro"/>
</dbReference>
<dbReference type="InterPro" id="IPR020850">
    <property type="entry name" value="GED_dom"/>
</dbReference>
<keyword evidence="2" id="KW-0342">GTP-binding</keyword>
<dbReference type="GO" id="GO:0005739">
    <property type="term" value="C:mitochondrion"/>
    <property type="evidence" value="ECO:0007669"/>
    <property type="project" value="TreeGrafter"/>
</dbReference>
<dbReference type="Pfam" id="PF01031">
    <property type="entry name" value="Dynamin_M"/>
    <property type="match status" value="1"/>
</dbReference>
<dbReference type="GO" id="GO:0005874">
    <property type="term" value="C:microtubule"/>
    <property type="evidence" value="ECO:0007669"/>
    <property type="project" value="TreeGrafter"/>
</dbReference>
<dbReference type="AlphaFoldDB" id="A0AA38S892"/>
<comment type="caution">
    <text evidence="5">The sequence shown here is derived from an EMBL/GenBank/DDBJ whole genome shotgun (WGS) entry which is preliminary data.</text>
</comment>
<dbReference type="InterPro" id="IPR045063">
    <property type="entry name" value="Dynamin_N"/>
</dbReference>
<proteinExistence type="predicted"/>
<sequence length="744" mass="84930">MGPMANNPSLEPEEEAGGLSSRFLLDKIDQVRELGIDIPLPQLAAFGDQSSGKSSVLESLTGIPFPRDPSLCTRFATQIACRRDLEEYIDVSIIPRPSADAAEKARLHGFHRRFTAGKRVNFTEIFPAANRTMGLRSKDGKAQVPLPTFTENILKIEKSGPNEDHLTVIDVPGIFRDTEPDMALVNKMVKNYMKDSRTIILAVMDCTRDIATQDVLKLAKEADPDGLRTLGVFTKPDLATERAVQRLVIDRVLAKNPHLKLGYCVVKNRGADDLQSTLQQRHQREKAFFQQDPWSILDKTGRAGIGALGLRLRELLQAVTKREFPEVKNDIKLRLRKDQEQLQELGTSRADAHAQRAYLAKLSTTWQSIAFCALEAHYVRDQIFTQNPQMRLVTRVIDLNEAFAHGFWRRGHKWKFMSLSGLDGDDEDECRELTFQHSTYIPIPVDSYPELQSIIHHDPEYSSEPPLPHVLSLSGKQAERASLMDYIKHAYRGSRGPELRTFGGSILGAVFKEQSEKWEDMALSHVSRVILVIHDFIVHLLEAIVTDRDVRRALWEEVLVERLCKIYKRAMDHTRFLLDVELRCRPFTYNHYMASNLEKCRLKRFEEAFRAQQTDFHMPEDEAERLMSLNEFKSMAVYKSNSQQICEEVHDKLSVLFSYYKVARKRFVDNVCQQVVERFLLSGGLTNDEENKSPVKLFDADLVLSIDDAKLEAIAGEDPSVKHHRENLKAEVDKLEKALKILRV</sequence>
<dbReference type="Pfam" id="PF00350">
    <property type="entry name" value="Dynamin_N"/>
    <property type="match status" value="1"/>
</dbReference>
<evidence type="ECO:0000313" key="5">
    <source>
        <dbReference type="EMBL" id="KAJ9158054.1"/>
    </source>
</evidence>
<name>A0AA38S892_9PEZI</name>
<feature type="domain" description="Dynamin-type G" evidence="4">
    <location>
        <begin position="37"/>
        <end position="325"/>
    </location>
</feature>
<dbReference type="InterPro" id="IPR030381">
    <property type="entry name" value="G_DYNAMIN_dom"/>
</dbReference>
<evidence type="ECO:0000259" key="3">
    <source>
        <dbReference type="PROSITE" id="PS51388"/>
    </source>
</evidence>
<dbReference type="PRINTS" id="PR00195">
    <property type="entry name" value="DYNAMIN"/>
</dbReference>
<keyword evidence="6" id="KW-1185">Reference proteome</keyword>
<dbReference type="GO" id="GO:0048312">
    <property type="term" value="P:intracellular distribution of mitochondria"/>
    <property type="evidence" value="ECO:0007669"/>
    <property type="project" value="TreeGrafter"/>
</dbReference>
<dbReference type="Gene3D" id="3.40.50.300">
    <property type="entry name" value="P-loop containing nucleotide triphosphate hydrolases"/>
    <property type="match status" value="1"/>
</dbReference>
<dbReference type="GO" id="GO:0006897">
    <property type="term" value="P:endocytosis"/>
    <property type="evidence" value="ECO:0007669"/>
    <property type="project" value="TreeGrafter"/>
</dbReference>
<evidence type="ECO:0000313" key="6">
    <source>
        <dbReference type="Proteomes" id="UP001174691"/>
    </source>
</evidence>
<reference evidence="5" key="1">
    <citation type="submission" date="2022-07" db="EMBL/GenBank/DDBJ databases">
        <title>Fungi with potential for degradation of polypropylene.</title>
        <authorList>
            <person name="Gostincar C."/>
        </authorList>
    </citation>
    <scope>NUCLEOTIDE SEQUENCE</scope>
    <source>
        <strain evidence="5">EXF-13287</strain>
    </source>
</reference>
<dbReference type="CDD" id="cd08771">
    <property type="entry name" value="DLP_1"/>
    <property type="match status" value="1"/>
</dbReference>
<feature type="domain" description="GED" evidence="3">
    <location>
        <begin position="649"/>
        <end position="744"/>
    </location>
</feature>
<gene>
    <name evidence="5" type="ORF">NKR19_g3663</name>
</gene>
<evidence type="ECO:0000259" key="4">
    <source>
        <dbReference type="PROSITE" id="PS51718"/>
    </source>
</evidence>
<dbReference type="InterPro" id="IPR027417">
    <property type="entry name" value="P-loop_NTPase"/>
</dbReference>
<dbReference type="PANTHER" id="PTHR11566">
    <property type="entry name" value="DYNAMIN"/>
    <property type="match status" value="1"/>
</dbReference>
<dbReference type="PROSITE" id="PS51388">
    <property type="entry name" value="GED"/>
    <property type="match status" value="1"/>
</dbReference>
<dbReference type="GO" id="GO:0016559">
    <property type="term" value="P:peroxisome fission"/>
    <property type="evidence" value="ECO:0007669"/>
    <property type="project" value="TreeGrafter"/>
</dbReference>
<dbReference type="GO" id="GO:0008017">
    <property type="term" value="F:microtubule binding"/>
    <property type="evidence" value="ECO:0007669"/>
    <property type="project" value="TreeGrafter"/>
</dbReference>
<dbReference type="SUPFAM" id="SSF52540">
    <property type="entry name" value="P-loop containing nucleoside triphosphate hydrolases"/>
    <property type="match status" value="1"/>
</dbReference>
<dbReference type="GO" id="GO:0016020">
    <property type="term" value="C:membrane"/>
    <property type="evidence" value="ECO:0007669"/>
    <property type="project" value="TreeGrafter"/>
</dbReference>
<protein>
    <submittedName>
        <fullName evidence="5">Dynamin family protein</fullName>
    </submittedName>
</protein>
<evidence type="ECO:0000256" key="2">
    <source>
        <dbReference type="ARBA" id="ARBA00023134"/>
    </source>
</evidence>
<keyword evidence="1" id="KW-0547">Nucleotide-binding</keyword>